<evidence type="ECO:0000259" key="2">
    <source>
        <dbReference type="PROSITE" id="PS52004"/>
    </source>
</evidence>
<dbReference type="InterPro" id="IPR000794">
    <property type="entry name" value="Beta-ketoacyl_synthase"/>
</dbReference>
<protein>
    <submittedName>
        <fullName evidence="3">3-oxoacyl-[acyl-carrier-protein] synthase 2</fullName>
        <ecNumber evidence="3">2.3.1.179</ecNumber>
    </submittedName>
</protein>
<evidence type="ECO:0000313" key="3">
    <source>
        <dbReference type="EMBL" id="MPL79893.1"/>
    </source>
</evidence>
<dbReference type="EC" id="2.3.1.179" evidence="3"/>
<dbReference type="InterPro" id="IPR014031">
    <property type="entry name" value="Ketoacyl_synth_C"/>
</dbReference>
<sequence>MAMSGAIEMSNIDKCDIGYINVHGTGTPNNDSSEAIAMKRLFGDKIPPYSSTKGFTGHTLGAAGGIESLFTVLSVYGGYIWPNLNFSEMMDECDVPPQTTLKRGVHIRSAMTNSFGFGGNCTTLIFDKV</sequence>
<keyword evidence="1 3" id="KW-0808">Transferase</keyword>
<dbReference type="PROSITE" id="PS52004">
    <property type="entry name" value="KS3_2"/>
    <property type="match status" value="1"/>
</dbReference>
<accession>A0A644UMG4</accession>
<gene>
    <name evidence="3" type="primary">fabF_11</name>
    <name evidence="3" type="ORF">SDC9_25780</name>
</gene>
<feature type="domain" description="Ketosynthase family 3 (KS3)" evidence="2">
    <location>
        <begin position="1"/>
        <end position="128"/>
    </location>
</feature>
<comment type="caution">
    <text evidence="3">The sequence shown here is derived from an EMBL/GenBank/DDBJ whole genome shotgun (WGS) entry which is preliminary data.</text>
</comment>
<dbReference type="Gene3D" id="3.40.47.10">
    <property type="match status" value="1"/>
</dbReference>
<dbReference type="PANTHER" id="PTHR11712:SF336">
    <property type="entry name" value="3-OXOACYL-[ACYL-CARRIER-PROTEIN] SYNTHASE, MITOCHONDRIAL"/>
    <property type="match status" value="1"/>
</dbReference>
<dbReference type="GO" id="GO:0006633">
    <property type="term" value="P:fatty acid biosynthetic process"/>
    <property type="evidence" value="ECO:0007669"/>
    <property type="project" value="TreeGrafter"/>
</dbReference>
<dbReference type="AlphaFoldDB" id="A0A644UMG4"/>
<proteinExistence type="predicted"/>
<dbReference type="Pfam" id="PF02801">
    <property type="entry name" value="Ketoacyl-synt_C"/>
    <property type="match status" value="1"/>
</dbReference>
<evidence type="ECO:0000256" key="1">
    <source>
        <dbReference type="ARBA" id="ARBA00022679"/>
    </source>
</evidence>
<dbReference type="EMBL" id="VSSQ01000131">
    <property type="protein sequence ID" value="MPL79893.1"/>
    <property type="molecule type" value="Genomic_DNA"/>
</dbReference>
<dbReference type="InterPro" id="IPR016039">
    <property type="entry name" value="Thiolase-like"/>
</dbReference>
<dbReference type="InterPro" id="IPR020841">
    <property type="entry name" value="PKS_Beta-ketoAc_synthase_dom"/>
</dbReference>
<keyword evidence="3" id="KW-0012">Acyltransferase</keyword>
<dbReference type="SUPFAM" id="SSF53901">
    <property type="entry name" value="Thiolase-like"/>
    <property type="match status" value="1"/>
</dbReference>
<dbReference type="GO" id="GO:0004315">
    <property type="term" value="F:3-oxoacyl-[acyl-carrier-protein] synthase activity"/>
    <property type="evidence" value="ECO:0007669"/>
    <property type="project" value="UniProtKB-EC"/>
</dbReference>
<reference evidence="3" key="1">
    <citation type="submission" date="2019-08" db="EMBL/GenBank/DDBJ databases">
        <authorList>
            <person name="Kucharzyk K."/>
            <person name="Murdoch R.W."/>
            <person name="Higgins S."/>
            <person name="Loffler F."/>
        </authorList>
    </citation>
    <scope>NUCLEOTIDE SEQUENCE</scope>
</reference>
<name>A0A644UMG4_9ZZZZ</name>
<organism evidence="3">
    <name type="scientific">bioreactor metagenome</name>
    <dbReference type="NCBI Taxonomy" id="1076179"/>
    <lineage>
        <taxon>unclassified sequences</taxon>
        <taxon>metagenomes</taxon>
        <taxon>ecological metagenomes</taxon>
    </lineage>
</organism>
<dbReference type="PANTHER" id="PTHR11712">
    <property type="entry name" value="POLYKETIDE SYNTHASE-RELATED"/>
    <property type="match status" value="1"/>
</dbReference>